<name>A0A9N9ZN05_9HYPO</name>
<sequence length="271" mass="30269">MAGKTLTIILSTTIPGVFIIALAAAICFYVRRRRSGIFNRGITPIADEEIESWRVEKNDEKESDVEHGTRPLTHQHTNSNGSQGHHHHNSSVSSAHKPPSVIVYQNVPYSYQTRMSGEHSPKSLGHKRSVDLPQTPVLARAPNSRPGLTDDTVQGDDAYLPQVKRQTSRLGKLHNSNGATVVRPQHNRHRSAHTGLGRERWHGQQEQADDYPLRTRQSADNIPRRDQRGHERIYSAGFAQPRMSLEETTMPLVGLPPQPVVHRSEIGRAIG</sequence>
<reference evidence="3 4" key="2">
    <citation type="submission" date="2021-10" db="EMBL/GenBank/DDBJ databases">
        <authorList>
            <person name="Piombo E."/>
        </authorList>
    </citation>
    <scope>NUCLEOTIDE SEQUENCE [LARGE SCALE GENOMIC DNA]</scope>
</reference>
<feature type="transmembrane region" description="Helical" evidence="2">
    <location>
        <begin position="6"/>
        <end position="30"/>
    </location>
</feature>
<proteinExistence type="predicted"/>
<evidence type="ECO:0000256" key="2">
    <source>
        <dbReference type="SAM" id="Phobius"/>
    </source>
</evidence>
<reference evidence="4" key="1">
    <citation type="submission" date="2019-06" db="EMBL/GenBank/DDBJ databases">
        <authorList>
            <person name="Broberg M."/>
        </authorList>
    </citation>
    <scope>NUCLEOTIDE SEQUENCE [LARGE SCALE GENOMIC DNA]</scope>
</reference>
<keyword evidence="4" id="KW-1185">Reference proteome</keyword>
<dbReference type="Proteomes" id="UP000775872">
    <property type="component" value="Unassembled WGS sequence"/>
</dbReference>
<keyword evidence="2" id="KW-1133">Transmembrane helix</keyword>
<evidence type="ECO:0000256" key="1">
    <source>
        <dbReference type="SAM" id="MobiDB-lite"/>
    </source>
</evidence>
<keyword evidence="2" id="KW-0812">Transmembrane</keyword>
<gene>
    <name evidence="3" type="ORF">CSOL1703_00011758</name>
</gene>
<feature type="compositionally biased region" description="Basic and acidic residues" evidence="1">
    <location>
        <begin position="56"/>
        <end position="69"/>
    </location>
</feature>
<comment type="caution">
    <text evidence="3">The sequence shown here is derived from an EMBL/GenBank/DDBJ whole genome shotgun (WGS) entry which is preliminary data.</text>
</comment>
<dbReference type="OrthoDB" id="4120617at2759"/>
<organism evidence="3 4">
    <name type="scientific">Clonostachys solani</name>
    <dbReference type="NCBI Taxonomy" id="160281"/>
    <lineage>
        <taxon>Eukaryota</taxon>
        <taxon>Fungi</taxon>
        <taxon>Dikarya</taxon>
        <taxon>Ascomycota</taxon>
        <taxon>Pezizomycotina</taxon>
        <taxon>Sordariomycetes</taxon>
        <taxon>Hypocreomycetidae</taxon>
        <taxon>Hypocreales</taxon>
        <taxon>Bionectriaceae</taxon>
        <taxon>Clonostachys</taxon>
    </lineage>
</organism>
<evidence type="ECO:0000313" key="3">
    <source>
        <dbReference type="EMBL" id="CAH0059717.1"/>
    </source>
</evidence>
<keyword evidence="2" id="KW-0472">Membrane</keyword>
<evidence type="ECO:0000313" key="4">
    <source>
        <dbReference type="Proteomes" id="UP000775872"/>
    </source>
</evidence>
<protein>
    <submittedName>
        <fullName evidence="3">Uncharacterized protein</fullName>
    </submittedName>
</protein>
<feature type="region of interest" description="Disordered" evidence="1">
    <location>
        <begin position="187"/>
        <end position="208"/>
    </location>
</feature>
<feature type="region of interest" description="Disordered" evidence="1">
    <location>
        <begin position="56"/>
        <end position="98"/>
    </location>
</feature>
<feature type="region of interest" description="Disordered" evidence="1">
    <location>
        <begin position="136"/>
        <end position="155"/>
    </location>
</feature>
<dbReference type="AlphaFoldDB" id="A0A9N9ZN05"/>
<accession>A0A9N9ZN05</accession>
<dbReference type="EMBL" id="CABFOC020000097">
    <property type="protein sequence ID" value="CAH0059717.1"/>
    <property type="molecule type" value="Genomic_DNA"/>
</dbReference>